<dbReference type="GO" id="GO:0006346">
    <property type="term" value="P:DNA methylation-dependent constitutive heterochromatin formation"/>
    <property type="evidence" value="ECO:0007669"/>
    <property type="project" value="TreeGrafter"/>
</dbReference>
<dbReference type="GO" id="GO:0005721">
    <property type="term" value="C:pericentric heterochromatin"/>
    <property type="evidence" value="ECO:0007669"/>
    <property type="project" value="TreeGrafter"/>
</dbReference>
<evidence type="ECO:0000313" key="6">
    <source>
        <dbReference type="Proteomes" id="UP000326759"/>
    </source>
</evidence>
<proteinExistence type="predicted"/>
<reference evidence="5 6" key="1">
    <citation type="journal article" date="2019" name="PLoS Biol.">
        <title>Sex chromosomes control vertical transmission of feminizing Wolbachia symbionts in an isopod.</title>
        <authorList>
            <person name="Becking T."/>
            <person name="Chebbi M.A."/>
            <person name="Giraud I."/>
            <person name="Moumen B."/>
            <person name="Laverre T."/>
            <person name="Caubet Y."/>
            <person name="Peccoud J."/>
            <person name="Gilbert C."/>
            <person name="Cordaux R."/>
        </authorList>
    </citation>
    <scope>NUCLEOTIDE SEQUENCE [LARGE SCALE GENOMIC DNA]</scope>
    <source>
        <strain evidence="5">ANa2</strain>
        <tissue evidence="5">Whole body excluding digestive tract and cuticle</tissue>
    </source>
</reference>
<dbReference type="CDD" id="cd18793">
    <property type="entry name" value="SF2_C_SNF"/>
    <property type="match status" value="1"/>
</dbReference>
<dbReference type="InterPro" id="IPR038718">
    <property type="entry name" value="SNF2-like_sf"/>
</dbReference>
<dbReference type="PROSITE" id="PS51194">
    <property type="entry name" value="HELICASE_CTER"/>
    <property type="match status" value="1"/>
</dbReference>
<gene>
    <name evidence="5" type="primary">DDM1</name>
    <name evidence="5" type="ORF">Anas_01367</name>
</gene>
<dbReference type="GO" id="GO:0031508">
    <property type="term" value="P:pericentric heterochromatin formation"/>
    <property type="evidence" value="ECO:0007669"/>
    <property type="project" value="TreeGrafter"/>
</dbReference>
<keyword evidence="5" id="KW-0067">ATP-binding</keyword>
<dbReference type="FunFam" id="3.40.50.300:FF:000577">
    <property type="entry name" value="lymphoid-specific helicase isoform X1"/>
    <property type="match status" value="1"/>
</dbReference>
<dbReference type="GO" id="GO:0005524">
    <property type="term" value="F:ATP binding"/>
    <property type="evidence" value="ECO:0007669"/>
    <property type="project" value="InterPro"/>
</dbReference>
<comment type="caution">
    <text evidence="5">The sequence shown here is derived from an EMBL/GenBank/DDBJ whole genome shotgun (WGS) entry which is preliminary data.</text>
</comment>
<dbReference type="SMART" id="SM00487">
    <property type="entry name" value="DEXDc"/>
    <property type="match status" value="1"/>
</dbReference>
<keyword evidence="2" id="KW-1133">Transmembrane helix</keyword>
<dbReference type="EMBL" id="SEYY01000910">
    <property type="protein sequence ID" value="KAB7506264.1"/>
    <property type="molecule type" value="Genomic_DNA"/>
</dbReference>
<dbReference type="SMART" id="SM00490">
    <property type="entry name" value="HELICc"/>
    <property type="match status" value="1"/>
</dbReference>
<keyword evidence="1" id="KW-0378">Hydrolase</keyword>
<dbReference type="PANTHER" id="PTHR47161:SF1">
    <property type="entry name" value="LYMPHOID-SPECIFIC HELICASE"/>
    <property type="match status" value="1"/>
</dbReference>
<evidence type="ECO:0000256" key="1">
    <source>
        <dbReference type="ARBA" id="ARBA00022801"/>
    </source>
</evidence>
<dbReference type="GO" id="GO:0003682">
    <property type="term" value="F:chromatin binding"/>
    <property type="evidence" value="ECO:0007669"/>
    <property type="project" value="TreeGrafter"/>
</dbReference>
<evidence type="ECO:0000256" key="2">
    <source>
        <dbReference type="SAM" id="Phobius"/>
    </source>
</evidence>
<dbReference type="PANTHER" id="PTHR47161">
    <property type="entry name" value="LYMPHOID-SPECIFIC HELICASE"/>
    <property type="match status" value="1"/>
</dbReference>
<name>A0A5N5THY2_9CRUS</name>
<dbReference type="InterPro" id="IPR000330">
    <property type="entry name" value="SNF2_N"/>
</dbReference>
<keyword evidence="5" id="KW-0347">Helicase</keyword>
<evidence type="ECO:0000313" key="5">
    <source>
        <dbReference type="EMBL" id="KAB7506264.1"/>
    </source>
</evidence>
<evidence type="ECO:0000259" key="3">
    <source>
        <dbReference type="PROSITE" id="PS51192"/>
    </source>
</evidence>
<dbReference type="InterPro" id="IPR027417">
    <property type="entry name" value="P-loop_NTPase"/>
</dbReference>
<organism evidence="5 6">
    <name type="scientific">Armadillidium nasatum</name>
    <dbReference type="NCBI Taxonomy" id="96803"/>
    <lineage>
        <taxon>Eukaryota</taxon>
        <taxon>Metazoa</taxon>
        <taxon>Ecdysozoa</taxon>
        <taxon>Arthropoda</taxon>
        <taxon>Crustacea</taxon>
        <taxon>Multicrustacea</taxon>
        <taxon>Malacostraca</taxon>
        <taxon>Eumalacostraca</taxon>
        <taxon>Peracarida</taxon>
        <taxon>Isopoda</taxon>
        <taxon>Oniscidea</taxon>
        <taxon>Crinocheta</taxon>
        <taxon>Armadillidiidae</taxon>
        <taxon>Armadillidium</taxon>
    </lineage>
</organism>
<feature type="domain" description="Helicase C-terminal" evidence="4">
    <location>
        <begin position="261"/>
        <end position="422"/>
    </location>
</feature>
<accession>A0A5N5THY2</accession>
<dbReference type="GO" id="GO:0004386">
    <property type="term" value="F:helicase activity"/>
    <property type="evidence" value="ECO:0007669"/>
    <property type="project" value="UniProtKB-KW"/>
</dbReference>
<dbReference type="OrthoDB" id="448448at2759"/>
<dbReference type="GO" id="GO:0044027">
    <property type="term" value="P:negative regulation of gene expression via chromosomal CpG island methylation"/>
    <property type="evidence" value="ECO:0007669"/>
    <property type="project" value="TreeGrafter"/>
</dbReference>
<keyword evidence="6" id="KW-1185">Reference proteome</keyword>
<dbReference type="Pfam" id="PF00271">
    <property type="entry name" value="Helicase_C"/>
    <property type="match status" value="1"/>
</dbReference>
<dbReference type="GO" id="GO:0016787">
    <property type="term" value="F:hydrolase activity"/>
    <property type="evidence" value="ECO:0007669"/>
    <property type="project" value="UniProtKB-KW"/>
</dbReference>
<protein>
    <submittedName>
        <fullName evidence="5">ATP-dependent DNA helicase DDM1</fullName>
    </submittedName>
</protein>
<evidence type="ECO:0000259" key="4">
    <source>
        <dbReference type="PROSITE" id="PS51194"/>
    </source>
</evidence>
<dbReference type="InterPro" id="IPR049730">
    <property type="entry name" value="SNF2/RAD54-like_C"/>
</dbReference>
<feature type="domain" description="Helicase ATP-binding" evidence="3">
    <location>
        <begin position="1"/>
        <end position="150"/>
    </location>
</feature>
<sequence>MGLGKTIQVIALFCYFIMKGITGPFLVIAPLSTLPNWISEFKRFAPKRRKKKKKKRDLITKKVKIPEYNCKTCPIVITSYEVVIRDTRILKKYFWRYLAVDEGHRLKNHKCLLVKCLSSFSSTNRVILTGTPLQNNLSELWALLNFLLPDIFDNLDVFESWFEINDMMEEGSEQKIVQQEKEKQILSTLHKTQFKNSFLELNLHLKVKIIKNSEDNFNIRNIMMLCRKIVNHPYLLQYPLTSKGEYKVDEDLIRSCGKLQVLDQVLEELKKRNHKVLIFSQMTKLLDIIEDYLYLRPQYKYKRLDGRVKLEDRQVDIDEFNNGNEYYIYLLSTRAGGLGINLTSADTVIIYDSDWNPQQDLQAQDRCHRIGQTKPVLILRLVTASTVDQEMVERATAKRKLEKMVMKKGAFKSLRKIDENIDPEELLKLLQSRDSNRIYRASTGSGIFTREELDQLLDRSELMRDDGESSSVMKEVKGIFKTITNVMK</sequence>
<keyword evidence="5" id="KW-0547">Nucleotide-binding</keyword>
<dbReference type="Gene3D" id="3.40.50.10810">
    <property type="entry name" value="Tandem AAA-ATPase domain"/>
    <property type="match status" value="1"/>
</dbReference>
<dbReference type="InterPro" id="IPR001650">
    <property type="entry name" value="Helicase_C-like"/>
</dbReference>
<dbReference type="AlphaFoldDB" id="A0A5N5THY2"/>
<keyword evidence="2" id="KW-0812">Transmembrane</keyword>
<dbReference type="SUPFAM" id="SSF52540">
    <property type="entry name" value="P-loop containing nucleoside triphosphate hydrolases"/>
    <property type="match status" value="2"/>
</dbReference>
<dbReference type="GO" id="GO:0005634">
    <property type="term" value="C:nucleus"/>
    <property type="evidence" value="ECO:0007669"/>
    <property type="project" value="TreeGrafter"/>
</dbReference>
<dbReference type="Proteomes" id="UP000326759">
    <property type="component" value="Unassembled WGS sequence"/>
</dbReference>
<keyword evidence="2" id="KW-0472">Membrane</keyword>
<dbReference type="InterPro" id="IPR014001">
    <property type="entry name" value="Helicase_ATP-bd"/>
</dbReference>
<dbReference type="Pfam" id="PF00176">
    <property type="entry name" value="SNF2-rel_dom"/>
    <property type="match status" value="1"/>
</dbReference>
<feature type="transmembrane region" description="Helical" evidence="2">
    <location>
        <begin position="12"/>
        <end position="38"/>
    </location>
</feature>
<dbReference type="Gene3D" id="3.40.50.300">
    <property type="entry name" value="P-loop containing nucleotide triphosphate hydrolases"/>
    <property type="match status" value="1"/>
</dbReference>
<dbReference type="PROSITE" id="PS51192">
    <property type="entry name" value="HELICASE_ATP_BIND_1"/>
    <property type="match status" value="1"/>
</dbReference>